<organism evidence="1 2">
    <name type="scientific">Apatococcus fuscideae</name>
    <dbReference type="NCBI Taxonomy" id="2026836"/>
    <lineage>
        <taxon>Eukaryota</taxon>
        <taxon>Viridiplantae</taxon>
        <taxon>Chlorophyta</taxon>
        <taxon>core chlorophytes</taxon>
        <taxon>Trebouxiophyceae</taxon>
        <taxon>Chlorellales</taxon>
        <taxon>Chlorellaceae</taxon>
        <taxon>Apatococcus</taxon>
    </lineage>
</organism>
<comment type="caution">
    <text evidence="1">The sequence shown here is derived from an EMBL/GenBank/DDBJ whole genome shotgun (WGS) entry which is preliminary data.</text>
</comment>
<proteinExistence type="predicted"/>
<dbReference type="AlphaFoldDB" id="A0AAW1SW02"/>
<evidence type="ECO:0000313" key="1">
    <source>
        <dbReference type="EMBL" id="KAK9861484.1"/>
    </source>
</evidence>
<keyword evidence="2" id="KW-1185">Reference proteome</keyword>
<dbReference type="Proteomes" id="UP001485043">
    <property type="component" value="Unassembled WGS sequence"/>
</dbReference>
<dbReference type="EMBL" id="JALJOV010000751">
    <property type="protein sequence ID" value="KAK9861484.1"/>
    <property type="molecule type" value="Genomic_DNA"/>
</dbReference>
<accession>A0AAW1SW02</accession>
<evidence type="ECO:0000313" key="2">
    <source>
        <dbReference type="Proteomes" id="UP001485043"/>
    </source>
</evidence>
<gene>
    <name evidence="1" type="ORF">WJX84_006156</name>
</gene>
<reference evidence="1 2" key="1">
    <citation type="journal article" date="2024" name="Nat. Commun.">
        <title>Phylogenomics reveals the evolutionary origins of lichenization in chlorophyte algae.</title>
        <authorList>
            <person name="Puginier C."/>
            <person name="Libourel C."/>
            <person name="Otte J."/>
            <person name="Skaloud P."/>
            <person name="Haon M."/>
            <person name="Grisel S."/>
            <person name="Petersen M."/>
            <person name="Berrin J.G."/>
            <person name="Delaux P.M."/>
            <person name="Dal Grande F."/>
            <person name="Keller J."/>
        </authorList>
    </citation>
    <scope>NUCLEOTIDE SEQUENCE [LARGE SCALE GENOMIC DNA]</scope>
    <source>
        <strain evidence="1 2">SAG 2523</strain>
    </source>
</reference>
<name>A0AAW1SW02_9CHLO</name>
<protein>
    <submittedName>
        <fullName evidence="1">Uncharacterized protein</fullName>
    </submittedName>
</protein>
<sequence>MHQQAALKLGLLSRLTGQTQRDACQRRIALAHIMEIYRPAPCIQETALGTRTPWTAAIARKITKSGLGPGWMDME</sequence>